<dbReference type="InterPro" id="IPR001387">
    <property type="entry name" value="Cro/C1-type_HTH"/>
</dbReference>
<dbReference type="EMBL" id="DTLS01000077">
    <property type="protein sequence ID" value="HGZ60110.1"/>
    <property type="molecule type" value="Genomic_DNA"/>
</dbReference>
<accession>A0A7J3SKF4</accession>
<dbReference type="SMART" id="SM00530">
    <property type="entry name" value="HTH_XRE"/>
    <property type="match status" value="1"/>
</dbReference>
<organism evidence="3">
    <name type="scientific">Fervidicoccus fontis</name>
    <dbReference type="NCBI Taxonomy" id="683846"/>
    <lineage>
        <taxon>Archaea</taxon>
        <taxon>Thermoproteota</taxon>
        <taxon>Thermoprotei</taxon>
        <taxon>Fervidicoccales</taxon>
        <taxon>Fervidicoccaceae</taxon>
        <taxon>Fervidicoccus</taxon>
    </lineage>
</organism>
<dbReference type="NCBIfam" id="TIGR00270">
    <property type="entry name" value="multiprotein bridging factor aMBF1"/>
    <property type="match status" value="1"/>
</dbReference>
<dbReference type="InterPro" id="IPR004451">
    <property type="entry name" value="MJ0586"/>
</dbReference>
<comment type="caution">
    <text evidence="3">The sequence shown here is derived from an EMBL/GenBank/DDBJ whole genome shotgun (WGS) entry which is preliminary data.</text>
</comment>
<dbReference type="CDD" id="cd00093">
    <property type="entry name" value="HTH_XRE"/>
    <property type="match status" value="1"/>
</dbReference>
<evidence type="ECO:0000256" key="1">
    <source>
        <dbReference type="SAM" id="MobiDB-lite"/>
    </source>
</evidence>
<feature type="region of interest" description="Disordered" evidence="1">
    <location>
        <begin position="37"/>
        <end position="67"/>
    </location>
</feature>
<feature type="compositionally biased region" description="Basic and acidic residues" evidence="1">
    <location>
        <begin position="41"/>
        <end position="53"/>
    </location>
</feature>
<proteinExistence type="predicted"/>
<reference evidence="3" key="1">
    <citation type="journal article" date="2020" name="mSystems">
        <title>Genome- and Community-Level Interaction Insights into Carbon Utilization and Element Cycling Functions of Hydrothermarchaeota in Hydrothermal Sediment.</title>
        <authorList>
            <person name="Zhou Z."/>
            <person name="Liu Y."/>
            <person name="Xu W."/>
            <person name="Pan J."/>
            <person name="Luo Z.H."/>
            <person name="Li M."/>
        </authorList>
    </citation>
    <scope>NUCLEOTIDE SEQUENCE [LARGE SCALE GENOMIC DNA]</scope>
    <source>
        <strain evidence="3">SpSt-885</strain>
    </source>
</reference>
<dbReference type="GO" id="GO:0003677">
    <property type="term" value="F:DNA binding"/>
    <property type="evidence" value="ECO:0007669"/>
    <property type="project" value="InterPro"/>
</dbReference>
<dbReference type="InterPro" id="IPR010982">
    <property type="entry name" value="Lambda_DNA-bd_dom_sf"/>
</dbReference>
<dbReference type="PROSITE" id="PS50943">
    <property type="entry name" value="HTH_CROC1"/>
    <property type="match status" value="1"/>
</dbReference>
<name>A0A7J3SKF4_9CREN</name>
<evidence type="ECO:0000313" key="3">
    <source>
        <dbReference type="EMBL" id="HGZ60110.1"/>
    </source>
</evidence>
<dbReference type="Pfam" id="PF01381">
    <property type="entry name" value="HTH_3"/>
    <property type="match status" value="1"/>
</dbReference>
<evidence type="ECO:0000259" key="2">
    <source>
        <dbReference type="PROSITE" id="PS50943"/>
    </source>
</evidence>
<protein>
    <submittedName>
        <fullName evidence="3">TIGR00270 family protein</fullName>
    </submittedName>
</protein>
<feature type="domain" description="HTH cro/C1-type" evidence="2">
    <location>
        <begin position="85"/>
        <end position="140"/>
    </location>
</feature>
<dbReference type="Gene3D" id="1.10.260.40">
    <property type="entry name" value="lambda repressor-like DNA-binding domains"/>
    <property type="match status" value="1"/>
</dbReference>
<gene>
    <name evidence="3" type="ORF">ENW83_02740</name>
</gene>
<sequence length="167" mass="19091">MPEPLYCELCGSPISGRAYKVSVEGVSLTVCEKCYRKQSAKTREKTAQEEKQQRTQPQASTQRKPQLKAKYEVELEVVDDYAKRIKDARERLGITLLSLSQKVMEKETVLKRVEQGRLRPSIDLARRLERALGIKLLEPVVDEEKGKFESQEEDGITLGDVVNIRKK</sequence>
<dbReference type="AlphaFoldDB" id="A0A7J3SKF4"/>
<dbReference type="SUPFAM" id="SSF47413">
    <property type="entry name" value="lambda repressor-like DNA-binding domains"/>
    <property type="match status" value="1"/>
</dbReference>
<feature type="compositionally biased region" description="Polar residues" evidence="1">
    <location>
        <begin position="54"/>
        <end position="64"/>
    </location>
</feature>